<evidence type="ECO:0000259" key="5">
    <source>
        <dbReference type="Pfam" id="PF13088"/>
    </source>
</evidence>
<accession>A0A1P8VFL9</accession>
<evidence type="ECO:0000256" key="2">
    <source>
        <dbReference type="ARBA" id="ARBA00009348"/>
    </source>
</evidence>
<dbReference type="EC" id="3.2.1.18" evidence="3"/>
<dbReference type="GO" id="GO:0006689">
    <property type="term" value="P:ganglioside catabolic process"/>
    <property type="evidence" value="ECO:0007669"/>
    <property type="project" value="TreeGrafter"/>
</dbReference>
<keyword evidence="6" id="KW-0326">Glycosidase</keyword>
<keyword evidence="6" id="KW-0378">Hydrolase</keyword>
<dbReference type="InterPro" id="IPR011040">
    <property type="entry name" value="Sialidase"/>
</dbReference>
<evidence type="ECO:0000313" key="6">
    <source>
        <dbReference type="EMBL" id="APZ74371.1"/>
    </source>
</evidence>
<evidence type="ECO:0000256" key="3">
    <source>
        <dbReference type="ARBA" id="ARBA00012733"/>
    </source>
</evidence>
<dbReference type="Gene3D" id="2.120.10.10">
    <property type="match status" value="1"/>
</dbReference>
<reference evidence="6" key="1">
    <citation type="submission" date="2016-09" db="EMBL/GenBank/DDBJ databases">
        <title>Mycoplasma cynos neuraminidase.</title>
        <authorList>
            <person name="Koprivec S."/>
            <person name="Bencina D."/>
        </authorList>
    </citation>
    <scope>NUCLEOTIDE SEQUENCE</scope>
    <source>
        <strain evidence="6">105</strain>
    </source>
</reference>
<dbReference type="Gene3D" id="2.40.220.10">
    <property type="entry name" value="Intramolecular Trans-sialidase, Domain 3"/>
    <property type="match status" value="1"/>
</dbReference>
<sequence>MNNILNFIKQASVKIYINIKKVFQNLNTKIKILCSKISAGFKWTYQSIIINTKSLHSKLNNSKTKAQFVILKDKIVAKTQAKHTKKILVTSLLLISASALVIISVFTTRSILLQNSIDISSKEQKSNISIETPKLISIEDGAKYEFVSSYKNYEYDIKNLPKIKVEIIDSNNEVFYSEIGIIDPKMKTIIFKLDNLPKLKLDKLFTNSNYTLRLIKNLEARKDIADSSLTNNIILGPIFTLDFSKSFASLYEKNYVLMNLSIENIFKIPTYALLKKVIKENYLPEQKEKIIEQLLDLVNKNYKSVLESNDIDLGDKELVIKLSDNKEHQDFYESDVYYFILNNKTIQQQNQTNDPEAILLSNKDKSIQFTITKDPFISANKLGKAIQNDKFDIKRLSSETLFGHKEDGANTYRIPGIIKLKNGTLIANADKRYQNFRDYFNNITQAIKFSYDNGRTWTNPREILKVQIPSLKNQGLTIDGTMIEVEYFENVSNKKGTKLLFFVDIFPDKTGLPHLHNGTIWTKINGKNYLRLYTRLKSNDKFDDEISFLERVQGTHNWFRRVILNAGKDIKNATSSDFTLTSDYVDLNYHTETSAITGIVYKNIQSESELNNPEVLQSKKTEYSVLDFANNNKSKYDLSSDEYDEVKNNKKTGKKLLAFNNHVVSIESYDNGKTWKNLRWIDEYVYESSKNAKFSGTAVGNPIQLKHQKDPKLNGRILLPMYQIGGGGLPAYYLYSDDYGNSWKRQNVSFPRNLTESSMIEAKDGSIYWLLRNDRGFGAATAKHWITKSVDGGKTWINPNGDTGSNGKDLNIGNKNFDGNVFSGIGYFNLKGKDYFIFSIAKDNIRRNGSLFITDSTFNDATELFDYDFMLNQGNKNEHFVYSYALTIDEEKDYVDILSIYEASEKTRVHGKPNGDGLPEWEKRRPQADEIQVDRFRIWLKDQK</sequence>
<feature type="transmembrane region" description="Helical" evidence="4">
    <location>
        <begin position="87"/>
        <end position="106"/>
    </location>
</feature>
<evidence type="ECO:0000256" key="4">
    <source>
        <dbReference type="SAM" id="Phobius"/>
    </source>
</evidence>
<name>A0A1P8VFL9_9BACT</name>
<dbReference type="CDD" id="cd15482">
    <property type="entry name" value="Sialidase_non-viral"/>
    <property type="match status" value="1"/>
</dbReference>
<comment type="similarity">
    <text evidence="2">Belongs to the glycosyl hydrolase 33 family.</text>
</comment>
<dbReference type="InterPro" id="IPR026856">
    <property type="entry name" value="Sialidase_fam"/>
</dbReference>
<proteinExistence type="inferred from homology"/>
<dbReference type="EMBL" id="KX827421">
    <property type="protein sequence ID" value="APZ74371.1"/>
    <property type="molecule type" value="Genomic_DNA"/>
</dbReference>
<dbReference type="GO" id="GO:0005737">
    <property type="term" value="C:cytoplasm"/>
    <property type="evidence" value="ECO:0007669"/>
    <property type="project" value="TreeGrafter"/>
</dbReference>
<dbReference type="GO" id="GO:0016020">
    <property type="term" value="C:membrane"/>
    <property type="evidence" value="ECO:0007669"/>
    <property type="project" value="TreeGrafter"/>
</dbReference>
<dbReference type="GO" id="GO:0009313">
    <property type="term" value="P:oligosaccharide catabolic process"/>
    <property type="evidence" value="ECO:0007669"/>
    <property type="project" value="TreeGrafter"/>
</dbReference>
<keyword evidence="4" id="KW-1133">Transmembrane helix</keyword>
<dbReference type="PANTHER" id="PTHR10628">
    <property type="entry name" value="SIALIDASE"/>
    <property type="match status" value="1"/>
</dbReference>
<dbReference type="Pfam" id="PF13088">
    <property type="entry name" value="BNR_2"/>
    <property type="match status" value="1"/>
</dbReference>
<evidence type="ECO:0000256" key="1">
    <source>
        <dbReference type="ARBA" id="ARBA00000427"/>
    </source>
</evidence>
<keyword evidence="4" id="KW-0812">Transmembrane</keyword>
<organism evidence="6">
    <name type="scientific">Mycoplasmopsis cynos</name>
    <dbReference type="NCBI Taxonomy" id="171284"/>
    <lineage>
        <taxon>Bacteria</taxon>
        <taxon>Bacillati</taxon>
        <taxon>Mycoplasmatota</taxon>
        <taxon>Mycoplasmoidales</taxon>
        <taxon>Metamycoplasmataceae</taxon>
        <taxon>Mycoplasmopsis</taxon>
    </lineage>
</organism>
<dbReference type="GO" id="GO:0004308">
    <property type="term" value="F:exo-alpha-sialidase activity"/>
    <property type="evidence" value="ECO:0007669"/>
    <property type="project" value="UniProtKB-EC"/>
</dbReference>
<dbReference type="InterPro" id="IPR036278">
    <property type="entry name" value="Sialidase_sf"/>
</dbReference>
<dbReference type="InterPro" id="IPR023364">
    <property type="entry name" value="Trans_sialidase_dom3"/>
</dbReference>
<dbReference type="SUPFAM" id="SSF50939">
    <property type="entry name" value="Sialidases"/>
    <property type="match status" value="1"/>
</dbReference>
<dbReference type="AlphaFoldDB" id="A0A1P8VFL9"/>
<comment type="catalytic activity">
    <reaction evidence="1">
        <text>Hydrolysis of alpha-(2-&gt;3)-, alpha-(2-&gt;6)-, alpha-(2-&gt;8)- glycosidic linkages of terminal sialic acid residues in oligosaccharides, glycoproteins, glycolipids, colominic acid and synthetic substrates.</text>
        <dbReference type="EC" id="3.2.1.18"/>
    </reaction>
</comment>
<keyword evidence="4" id="KW-0472">Membrane</keyword>
<dbReference type="PANTHER" id="PTHR10628:SF30">
    <property type="entry name" value="EXO-ALPHA-SIALIDASE"/>
    <property type="match status" value="1"/>
</dbReference>
<feature type="domain" description="Sialidase" evidence="5">
    <location>
        <begin position="663"/>
        <end position="890"/>
    </location>
</feature>
<protein>
    <recommendedName>
        <fullName evidence="3">exo-alpha-sialidase</fullName>
        <ecNumber evidence="3">3.2.1.18</ecNumber>
    </recommendedName>
</protein>